<keyword evidence="2" id="KW-1185">Reference proteome</keyword>
<protein>
    <submittedName>
        <fullName evidence="1">Dynein axonemal assembly factor 9</fullName>
    </submittedName>
</protein>
<name>A0A3B4TB16_SERDU</name>
<accession>A0A3B4TB16</accession>
<organism evidence="1 2">
    <name type="scientific">Seriola dumerili</name>
    <name type="common">Greater amberjack</name>
    <name type="synonym">Caranx dumerili</name>
    <dbReference type="NCBI Taxonomy" id="41447"/>
    <lineage>
        <taxon>Eukaryota</taxon>
        <taxon>Metazoa</taxon>
        <taxon>Chordata</taxon>
        <taxon>Craniata</taxon>
        <taxon>Vertebrata</taxon>
        <taxon>Euteleostomi</taxon>
        <taxon>Actinopterygii</taxon>
        <taxon>Neopterygii</taxon>
        <taxon>Teleostei</taxon>
        <taxon>Neoteleostei</taxon>
        <taxon>Acanthomorphata</taxon>
        <taxon>Carangaria</taxon>
        <taxon>Carangiformes</taxon>
        <taxon>Carangidae</taxon>
        <taxon>Seriola</taxon>
    </lineage>
</organism>
<dbReference type="AlphaFoldDB" id="A0A3B4TB16"/>
<dbReference type="InterPro" id="IPR040342">
    <property type="entry name" value="DNAAF9"/>
</dbReference>
<dbReference type="PANTHER" id="PTHR33664">
    <property type="entry name" value="RCG26366"/>
    <property type="match status" value="1"/>
</dbReference>
<dbReference type="GeneTree" id="ENSGT00390000003692"/>
<dbReference type="PANTHER" id="PTHR33664:SF1">
    <property type="entry name" value="DYNEIN AXONEMAL ASSEMBLY FACTOR 9"/>
    <property type="match status" value="1"/>
</dbReference>
<sequence>ILTQQRVIIRHLDPLPPGYFYNGCQYVDIFGEKRNFHPNMEDFIKAYIAEANKEIEIFNRQLELQGQPDLFDP</sequence>
<proteinExistence type="predicted"/>
<reference evidence="1" key="1">
    <citation type="submission" date="2025-08" db="UniProtKB">
        <authorList>
            <consortium name="Ensembl"/>
        </authorList>
    </citation>
    <scope>IDENTIFICATION</scope>
</reference>
<reference evidence="1" key="2">
    <citation type="submission" date="2025-09" db="UniProtKB">
        <authorList>
            <consortium name="Ensembl"/>
        </authorList>
    </citation>
    <scope>IDENTIFICATION</scope>
</reference>
<evidence type="ECO:0000313" key="2">
    <source>
        <dbReference type="Proteomes" id="UP000261420"/>
    </source>
</evidence>
<dbReference type="Ensembl" id="ENSSDUT00000003366.1">
    <property type="protein sequence ID" value="ENSSDUP00000003291.1"/>
    <property type="gene ID" value="ENSSDUG00000002267.1"/>
</dbReference>
<dbReference type="Proteomes" id="UP000261420">
    <property type="component" value="Unplaced"/>
</dbReference>
<evidence type="ECO:0000313" key="1">
    <source>
        <dbReference type="Ensembl" id="ENSSDUP00000003291.1"/>
    </source>
</evidence>